<evidence type="ECO:0000256" key="2">
    <source>
        <dbReference type="ARBA" id="ARBA00008766"/>
    </source>
</evidence>
<dbReference type="InterPro" id="IPR050659">
    <property type="entry name" value="Peptidase_M24B"/>
</dbReference>
<dbReference type="Gene3D" id="3.90.230.10">
    <property type="entry name" value="Creatinase/methionine aminopeptidase superfamily"/>
    <property type="match status" value="1"/>
</dbReference>
<dbReference type="InterPro" id="IPR000587">
    <property type="entry name" value="Creatinase_N"/>
</dbReference>
<dbReference type="FunFam" id="3.90.230.10:FF:000014">
    <property type="entry name" value="Aminopeptidase P family protein"/>
    <property type="match status" value="1"/>
</dbReference>
<evidence type="ECO:0000259" key="6">
    <source>
        <dbReference type="Pfam" id="PF01321"/>
    </source>
</evidence>
<dbReference type="Pfam" id="PF00557">
    <property type="entry name" value="Peptidase_M24"/>
    <property type="match status" value="1"/>
</dbReference>
<proteinExistence type="inferred from homology"/>
<keyword evidence="3" id="KW-0479">Metal-binding</keyword>
<comment type="similarity">
    <text evidence="2">Belongs to the peptidase M24B family.</text>
</comment>
<gene>
    <name evidence="7" type="ORF">AB3N04_17165</name>
</gene>
<organism evidence="7">
    <name type="scientific">Alkalihalophilus sp. As8PL</name>
    <dbReference type="NCBI Taxonomy" id="3237103"/>
    <lineage>
        <taxon>Bacteria</taxon>
        <taxon>Bacillati</taxon>
        <taxon>Bacillota</taxon>
        <taxon>Bacilli</taxon>
        <taxon>Bacillales</taxon>
        <taxon>Bacillaceae</taxon>
        <taxon>Alkalihalophilus</taxon>
    </lineage>
</organism>
<dbReference type="InterPro" id="IPR000994">
    <property type="entry name" value="Pept_M24"/>
</dbReference>
<dbReference type="RefSeq" id="WP_368503847.1">
    <property type="nucleotide sequence ID" value="NZ_CP162551.1"/>
</dbReference>
<dbReference type="PROSITE" id="PS00491">
    <property type="entry name" value="PROLINE_PEPTIDASE"/>
    <property type="match status" value="1"/>
</dbReference>
<sequence length="356" mass="38946">MKRVEALREQLKQAEVDGLLITSAHNRQYMTTFTGTAGVAIVTQSAAVFITDFRYMEQAREQAKGFDIVQHSGPIFEEVAKQVELLKVKTLGFEQSQLTYEAHQLYSKFIESATLIPVSGLIEKLRLIKDSAEIKLISEAAEIADAAFQHITTFIRPGLSELEVSNELEFFMRKQGAASSSFDIIVASGYRSALPHGVASEKIIDKGELVTLDFGAYYKGYCSDITRTLAVGEVSDELKTIYHTVLEAQLRGMEGIKPGITGKQADALTRDYITEKGYGEYFGHSTGHGLGMEVHEGPSLSVKSETILEPGMIVTVEPGIYVAGVGGTRIEDDTLITENGNQSFTKSTKELLTVGV</sequence>
<dbReference type="InterPro" id="IPR029149">
    <property type="entry name" value="Creatin/AminoP/Spt16_N"/>
</dbReference>
<dbReference type="PANTHER" id="PTHR46112:SF3">
    <property type="entry name" value="AMINOPEPTIDASE YPDF"/>
    <property type="match status" value="1"/>
</dbReference>
<reference evidence="7" key="1">
    <citation type="submission" date="2024-07" db="EMBL/GenBank/DDBJ databases">
        <title>Identification and characteristics of an arsenic-resistant bacterial isolate, which belongs to a novel species.</title>
        <authorList>
            <person name="Juszczyk A."/>
            <person name="Kowalczyk A."/>
            <person name="Was K."/>
            <person name="Kosowicz W."/>
            <person name="Budzyn A."/>
            <person name="Latowski D."/>
        </authorList>
    </citation>
    <scope>NUCLEOTIDE SEQUENCE</scope>
    <source>
        <strain evidence="7">As8PL</strain>
    </source>
</reference>
<feature type="domain" description="Peptidase M24" evidence="5">
    <location>
        <begin position="136"/>
        <end position="338"/>
    </location>
</feature>
<comment type="cofactor">
    <cofactor evidence="1">
        <name>Mn(2+)</name>
        <dbReference type="ChEBI" id="CHEBI:29035"/>
    </cofactor>
</comment>
<dbReference type="SUPFAM" id="SSF55920">
    <property type="entry name" value="Creatinase/aminopeptidase"/>
    <property type="match status" value="1"/>
</dbReference>
<dbReference type="GO" id="GO:0004177">
    <property type="term" value="F:aminopeptidase activity"/>
    <property type="evidence" value="ECO:0007669"/>
    <property type="project" value="UniProtKB-ARBA"/>
</dbReference>
<dbReference type="InterPro" id="IPR001714">
    <property type="entry name" value="Pept_M24_MAP"/>
</dbReference>
<evidence type="ECO:0000256" key="3">
    <source>
        <dbReference type="ARBA" id="ARBA00022723"/>
    </source>
</evidence>
<dbReference type="EMBL" id="CP162551">
    <property type="protein sequence ID" value="XDI36396.1"/>
    <property type="molecule type" value="Genomic_DNA"/>
</dbReference>
<dbReference type="GO" id="GO:0008235">
    <property type="term" value="F:metalloexopeptidase activity"/>
    <property type="evidence" value="ECO:0007669"/>
    <property type="project" value="UniProtKB-ARBA"/>
</dbReference>
<dbReference type="InterPro" id="IPR001131">
    <property type="entry name" value="Peptidase_M24B_aminopep-P_CS"/>
</dbReference>
<dbReference type="Gene3D" id="3.40.350.10">
    <property type="entry name" value="Creatinase/prolidase N-terminal domain"/>
    <property type="match status" value="1"/>
</dbReference>
<dbReference type="SUPFAM" id="SSF53092">
    <property type="entry name" value="Creatinase/prolidase N-terminal domain"/>
    <property type="match status" value="1"/>
</dbReference>
<dbReference type="PRINTS" id="PR00599">
    <property type="entry name" value="MAPEPTIDASE"/>
</dbReference>
<dbReference type="Pfam" id="PF01321">
    <property type="entry name" value="Creatinase_N"/>
    <property type="match status" value="1"/>
</dbReference>
<name>A0AB39BSR4_9BACI</name>
<accession>A0AB39BSR4</accession>
<protein>
    <submittedName>
        <fullName evidence="7">M24 family metallopeptidase</fullName>
    </submittedName>
</protein>
<evidence type="ECO:0000259" key="5">
    <source>
        <dbReference type="Pfam" id="PF00557"/>
    </source>
</evidence>
<feature type="domain" description="Creatinase N-terminal" evidence="6">
    <location>
        <begin position="3"/>
        <end position="128"/>
    </location>
</feature>
<dbReference type="InterPro" id="IPR036005">
    <property type="entry name" value="Creatinase/aminopeptidase-like"/>
</dbReference>
<evidence type="ECO:0000256" key="4">
    <source>
        <dbReference type="ARBA" id="ARBA00022801"/>
    </source>
</evidence>
<dbReference type="PANTHER" id="PTHR46112">
    <property type="entry name" value="AMINOPEPTIDASE"/>
    <property type="match status" value="1"/>
</dbReference>
<keyword evidence="4" id="KW-0378">Hydrolase</keyword>
<dbReference type="CDD" id="cd01092">
    <property type="entry name" value="APP-like"/>
    <property type="match status" value="1"/>
</dbReference>
<dbReference type="GO" id="GO:0046872">
    <property type="term" value="F:metal ion binding"/>
    <property type="evidence" value="ECO:0007669"/>
    <property type="project" value="UniProtKB-KW"/>
</dbReference>
<evidence type="ECO:0000313" key="7">
    <source>
        <dbReference type="EMBL" id="XDI36396.1"/>
    </source>
</evidence>
<evidence type="ECO:0000256" key="1">
    <source>
        <dbReference type="ARBA" id="ARBA00001936"/>
    </source>
</evidence>
<dbReference type="AlphaFoldDB" id="A0AB39BSR4"/>